<dbReference type="EMBL" id="JACXZS010000012">
    <property type="protein sequence ID" value="MBD3943349.1"/>
    <property type="molecule type" value="Genomic_DNA"/>
</dbReference>
<dbReference type="InterPro" id="IPR021373">
    <property type="entry name" value="DUF2993"/>
</dbReference>
<reference evidence="2 3" key="1">
    <citation type="submission" date="2020-09" db="EMBL/GenBank/DDBJ databases">
        <title>Isolation and identification of active actinomycetes.</title>
        <authorList>
            <person name="Li X."/>
        </authorList>
    </citation>
    <scope>NUCLEOTIDE SEQUENCE [LARGE SCALE GENOMIC DNA]</scope>
    <source>
        <strain evidence="2 3">NEAU-LLC</strain>
    </source>
</reference>
<name>A0ABR8NT60_9MICO</name>
<accession>A0ABR8NT60</accession>
<dbReference type="Pfam" id="PF11209">
    <property type="entry name" value="LmeA"/>
    <property type="match status" value="1"/>
</dbReference>
<evidence type="ECO:0000313" key="2">
    <source>
        <dbReference type="EMBL" id="MBD3943349.1"/>
    </source>
</evidence>
<gene>
    <name evidence="2" type="ORF">IF188_16785</name>
</gene>
<sequence length="275" mass="28020">MSSADTQPTLPLPDDTVPVAPEPARRRVWPWIVGFAIVAVLAVAAWFTAEAIARQVISGVVQDEVRTQLSLPDDHPIDVEVAGSVLPQLIGGTIGQLTVASDDVPLGDSGVSGDVSVVATDIPVRGEAGLGGATATVSLDEAELRTLLSSVDGFPADTVGLAAPDLTMSTELTFFGAKVPIGVALTPSASNGDIVLTPASLTLGSAVVTADALQKRFGSLADAVTRDWDICIADQLPAGATLTDVAVDGSRLVADFAVDGAIVTDRALQQNGTCT</sequence>
<keyword evidence="1" id="KW-0472">Membrane</keyword>
<dbReference type="RefSeq" id="WP_191172952.1">
    <property type="nucleotide sequence ID" value="NZ_JACXZS010000012.1"/>
</dbReference>
<proteinExistence type="predicted"/>
<evidence type="ECO:0000256" key="1">
    <source>
        <dbReference type="SAM" id="Phobius"/>
    </source>
</evidence>
<feature type="transmembrane region" description="Helical" evidence="1">
    <location>
        <begin position="28"/>
        <end position="49"/>
    </location>
</feature>
<dbReference type="Proteomes" id="UP000598426">
    <property type="component" value="Unassembled WGS sequence"/>
</dbReference>
<evidence type="ECO:0000313" key="3">
    <source>
        <dbReference type="Proteomes" id="UP000598426"/>
    </source>
</evidence>
<keyword evidence="3" id="KW-1185">Reference proteome</keyword>
<keyword evidence="1" id="KW-0812">Transmembrane</keyword>
<keyword evidence="1" id="KW-1133">Transmembrane helix</keyword>
<comment type="caution">
    <text evidence="2">The sequence shown here is derived from an EMBL/GenBank/DDBJ whole genome shotgun (WGS) entry which is preliminary data.</text>
</comment>
<protein>
    <submittedName>
        <fullName evidence="2">DUF2993 domain-containing protein</fullName>
    </submittedName>
</protein>
<organism evidence="2 3">
    <name type="scientific">Microbacterium helvum</name>
    <dbReference type="NCBI Taxonomy" id="2773713"/>
    <lineage>
        <taxon>Bacteria</taxon>
        <taxon>Bacillati</taxon>
        <taxon>Actinomycetota</taxon>
        <taxon>Actinomycetes</taxon>
        <taxon>Micrococcales</taxon>
        <taxon>Microbacteriaceae</taxon>
        <taxon>Microbacterium</taxon>
    </lineage>
</organism>